<dbReference type="InterPro" id="IPR036388">
    <property type="entry name" value="WH-like_DNA-bd_sf"/>
</dbReference>
<feature type="domain" description="HTH La-type RNA-binding" evidence="7">
    <location>
        <begin position="79"/>
        <end position="169"/>
    </location>
</feature>
<dbReference type="EMBL" id="MU853409">
    <property type="protein sequence ID" value="KAK4134327.1"/>
    <property type="molecule type" value="Genomic_DNA"/>
</dbReference>
<evidence type="ECO:0000256" key="3">
    <source>
        <dbReference type="ARBA" id="ARBA00023242"/>
    </source>
</evidence>
<evidence type="ECO:0000256" key="1">
    <source>
        <dbReference type="ARBA" id="ARBA00004123"/>
    </source>
</evidence>
<dbReference type="SUPFAM" id="SSF46785">
    <property type="entry name" value="Winged helix' DNA-binding domain"/>
    <property type="match status" value="1"/>
</dbReference>
<dbReference type="CDD" id="cd12291">
    <property type="entry name" value="RRM1_La"/>
    <property type="match status" value="1"/>
</dbReference>
<dbReference type="CDD" id="cd08029">
    <property type="entry name" value="LA_like_fungal"/>
    <property type="match status" value="1"/>
</dbReference>
<dbReference type="PANTHER" id="PTHR22792:SF140">
    <property type="entry name" value="ACHILLES, ISOFORM A"/>
    <property type="match status" value="1"/>
</dbReference>
<dbReference type="InterPro" id="IPR006630">
    <property type="entry name" value="La_HTH"/>
</dbReference>
<comment type="caution">
    <text evidence="8">The sequence shown here is derived from an EMBL/GenBank/DDBJ whole genome shotgun (WGS) entry which is preliminary data.</text>
</comment>
<feature type="compositionally biased region" description="Polar residues" evidence="5">
    <location>
        <begin position="365"/>
        <end position="385"/>
    </location>
</feature>
<evidence type="ECO:0008006" key="10">
    <source>
        <dbReference type="Google" id="ProtNLM"/>
    </source>
</evidence>
<sequence length="410" mass="45257">MSDAAIKDQPEVAVAAAEAQTTQETAPAAATTEQSVAKMTEAAPQAENGADKTTETTAEQKAQADRKDFKKNRKYDPSTQPVTDDPVKIRNQVEFYFSDSNLPTDKFMWESTEGEANKPMALKTICAFKRMRQFQPYSAVVAALRESSSLEISGEEGEEVVKRKKAYVSSTVSQKARLDATVYVKGFGEETQTTQFDIEAFFVPFGPVKMVKLRRTEQELFKSSVFVEFETAELADAFVSLDPKPTWKGGDLLIMKKLDYLQEKNRQIKEGILEPSSGRRATFFEGKERGGGRGGRGRGRGGDNKGKSDDWKNKRDGDNNNNNNRNGFKGGRGRGRGRGGRGGRGRGGRDNHRDRDDKKSEDTRTNTNDVQMPTIQSSAPKNSETNGKRAREDDGAAAPPAKKIDIKTEA</sequence>
<evidence type="ECO:0000259" key="7">
    <source>
        <dbReference type="PROSITE" id="PS50961"/>
    </source>
</evidence>
<dbReference type="GO" id="GO:1990904">
    <property type="term" value="C:ribonucleoprotein complex"/>
    <property type="evidence" value="ECO:0007669"/>
    <property type="project" value="InterPro"/>
</dbReference>
<evidence type="ECO:0000259" key="6">
    <source>
        <dbReference type="PROSITE" id="PS50102"/>
    </source>
</evidence>
<feature type="region of interest" description="Disordered" evidence="5">
    <location>
        <begin position="271"/>
        <end position="410"/>
    </location>
</feature>
<dbReference type="InterPro" id="IPR036390">
    <property type="entry name" value="WH_DNA-bd_sf"/>
</dbReference>
<evidence type="ECO:0000313" key="9">
    <source>
        <dbReference type="Proteomes" id="UP001304895"/>
    </source>
</evidence>
<reference evidence="8" key="2">
    <citation type="submission" date="2023-05" db="EMBL/GenBank/DDBJ databases">
        <authorList>
            <consortium name="Lawrence Berkeley National Laboratory"/>
            <person name="Steindorff A."/>
            <person name="Hensen N."/>
            <person name="Bonometti L."/>
            <person name="Westerberg I."/>
            <person name="Brannstrom I.O."/>
            <person name="Guillou S."/>
            <person name="Cros-Aarteil S."/>
            <person name="Calhoun S."/>
            <person name="Haridas S."/>
            <person name="Kuo A."/>
            <person name="Mondo S."/>
            <person name="Pangilinan J."/>
            <person name="Riley R."/>
            <person name="Labutti K."/>
            <person name="Andreopoulos B."/>
            <person name="Lipzen A."/>
            <person name="Chen C."/>
            <person name="Yanf M."/>
            <person name="Daum C."/>
            <person name="Ng V."/>
            <person name="Clum A."/>
            <person name="Ohm R."/>
            <person name="Martin F."/>
            <person name="Silar P."/>
            <person name="Natvig D."/>
            <person name="Lalanne C."/>
            <person name="Gautier V."/>
            <person name="Ament-Velasquez S.L."/>
            <person name="Kruys A."/>
            <person name="Hutchinson M.I."/>
            <person name="Powell A.J."/>
            <person name="Barry K."/>
            <person name="Miller A.N."/>
            <person name="Grigoriev I.V."/>
            <person name="Debuchy R."/>
            <person name="Gladieux P."/>
            <person name="Thoren M.H."/>
            <person name="Johannesson H."/>
        </authorList>
    </citation>
    <scope>NUCLEOTIDE SEQUENCE</scope>
    <source>
        <strain evidence="8">CBS 123565</strain>
    </source>
</reference>
<proteinExistence type="predicted"/>
<feature type="region of interest" description="Disordered" evidence="5">
    <location>
        <begin position="1"/>
        <end position="85"/>
    </location>
</feature>
<dbReference type="Proteomes" id="UP001304895">
    <property type="component" value="Unassembled WGS sequence"/>
</dbReference>
<dbReference type="Gene3D" id="1.10.10.10">
    <property type="entry name" value="Winged helix-like DNA-binding domain superfamily/Winged helix DNA-binding domain"/>
    <property type="match status" value="1"/>
</dbReference>
<dbReference type="InterPro" id="IPR000504">
    <property type="entry name" value="RRM_dom"/>
</dbReference>
<dbReference type="GO" id="GO:0005634">
    <property type="term" value="C:nucleus"/>
    <property type="evidence" value="ECO:0007669"/>
    <property type="project" value="UniProtKB-SubCell"/>
</dbReference>
<feature type="compositionally biased region" description="Basic and acidic residues" evidence="5">
    <location>
        <begin position="300"/>
        <end position="318"/>
    </location>
</feature>
<dbReference type="Gene3D" id="3.30.70.330">
    <property type="match status" value="1"/>
</dbReference>
<name>A0AAN6UJU4_9PEZI</name>
<dbReference type="GO" id="GO:0006396">
    <property type="term" value="P:RNA processing"/>
    <property type="evidence" value="ECO:0007669"/>
    <property type="project" value="InterPro"/>
</dbReference>
<dbReference type="Pfam" id="PF00076">
    <property type="entry name" value="RRM_1"/>
    <property type="match status" value="1"/>
</dbReference>
<dbReference type="SMART" id="SM00715">
    <property type="entry name" value="LA"/>
    <property type="match status" value="1"/>
</dbReference>
<dbReference type="PANTHER" id="PTHR22792">
    <property type="entry name" value="LUPUS LA PROTEIN-RELATED"/>
    <property type="match status" value="1"/>
</dbReference>
<keyword evidence="2 4" id="KW-0694">RNA-binding</keyword>
<dbReference type="Pfam" id="PF05383">
    <property type="entry name" value="La"/>
    <property type="match status" value="1"/>
</dbReference>
<feature type="compositionally biased region" description="Basic and acidic residues" evidence="5">
    <location>
        <begin position="347"/>
        <end position="364"/>
    </location>
</feature>
<dbReference type="InterPro" id="IPR002344">
    <property type="entry name" value="Lupus_La"/>
</dbReference>
<feature type="compositionally biased region" description="Low complexity" evidence="5">
    <location>
        <begin position="11"/>
        <end position="34"/>
    </location>
</feature>
<protein>
    <recommendedName>
        <fullName evidence="10">RNA-binding La domain protein</fullName>
    </recommendedName>
</protein>
<dbReference type="InterPro" id="IPR045180">
    <property type="entry name" value="La_dom_prot"/>
</dbReference>
<dbReference type="SMART" id="SM00360">
    <property type="entry name" value="RRM"/>
    <property type="match status" value="1"/>
</dbReference>
<evidence type="ECO:0000256" key="5">
    <source>
        <dbReference type="SAM" id="MobiDB-lite"/>
    </source>
</evidence>
<feature type="domain" description="RRM" evidence="6">
    <location>
        <begin position="180"/>
        <end position="275"/>
    </location>
</feature>
<keyword evidence="3" id="KW-0539">Nucleus</keyword>
<dbReference type="InterPro" id="IPR012677">
    <property type="entry name" value="Nucleotide-bd_a/b_plait_sf"/>
</dbReference>
<organism evidence="8 9">
    <name type="scientific">Trichocladium antarcticum</name>
    <dbReference type="NCBI Taxonomy" id="1450529"/>
    <lineage>
        <taxon>Eukaryota</taxon>
        <taxon>Fungi</taxon>
        <taxon>Dikarya</taxon>
        <taxon>Ascomycota</taxon>
        <taxon>Pezizomycotina</taxon>
        <taxon>Sordariomycetes</taxon>
        <taxon>Sordariomycetidae</taxon>
        <taxon>Sordariales</taxon>
        <taxon>Chaetomiaceae</taxon>
        <taxon>Trichocladium</taxon>
    </lineage>
</organism>
<dbReference type="PROSITE" id="PS50102">
    <property type="entry name" value="RRM"/>
    <property type="match status" value="1"/>
</dbReference>
<comment type="subcellular location">
    <subcellularLocation>
        <location evidence="1">Nucleus</location>
    </subcellularLocation>
</comment>
<gene>
    <name evidence="8" type="ORF">BT67DRAFT_403418</name>
</gene>
<dbReference type="InterPro" id="IPR035979">
    <property type="entry name" value="RBD_domain_sf"/>
</dbReference>
<evidence type="ECO:0000313" key="8">
    <source>
        <dbReference type="EMBL" id="KAK4134327.1"/>
    </source>
</evidence>
<feature type="compositionally biased region" description="Basic residues" evidence="5">
    <location>
        <begin position="331"/>
        <end position="346"/>
    </location>
</feature>
<dbReference type="SUPFAM" id="SSF54928">
    <property type="entry name" value="RNA-binding domain, RBD"/>
    <property type="match status" value="1"/>
</dbReference>
<evidence type="ECO:0000256" key="4">
    <source>
        <dbReference type="PROSITE-ProRule" id="PRU00332"/>
    </source>
</evidence>
<dbReference type="PROSITE" id="PS50961">
    <property type="entry name" value="HTH_LA"/>
    <property type="match status" value="1"/>
</dbReference>
<dbReference type="PRINTS" id="PR00302">
    <property type="entry name" value="LUPUSLA"/>
</dbReference>
<dbReference type="AlphaFoldDB" id="A0AAN6UJU4"/>
<evidence type="ECO:0000256" key="2">
    <source>
        <dbReference type="ARBA" id="ARBA00022884"/>
    </source>
</evidence>
<feature type="compositionally biased region" description="Basic and acidic residues" evidence="5">
    <location>
        <begin position="1"/>
        <end position="10"/>
    </location>
</feature>
<reference evidence="8" key="1">
    <citation type="journal article" date="2023" name="Mol. Phylogenet. Evol.">
        <title>Genome-scale phylogeny and comparative genomics of the fungal order Sordariales.</title>
        <authorList>
            <person name="Hensen N."/>
            <person name="Bonometti L."/>
            <person name="Westerberg I."/>
            <person name="Brannstrom I.O."/>
            <person name="Guillou S."/>
            <person name="Cros-Aarteil S."/>
            <person name="Calhoun S."/>
            <person name="Haridas S."/>
            <person name="Kuo A."/>
            <person name="Mondo S."/>
            <person name="Pangilinan J."/>
            <person name="Riley R."/>
            <person name="LaButti K."/>
            <person name="Andreopoulos B."/>
            <person name="Lipzen A."/>
            <person name="Chen C."/>
            <person name="Yan M."/>
            <person name="Daum C."/>
            <person name="Ng V."/>
            <person name="Clum A."/>
            <person name="Steindorff A."/>
            <person name="Ohm R.A."/>
            <person name="Martin F."/>
            <person name="Silar P."/>
            <person name="Natvig D.O."/>
            <person name="Lalanne C."/>
            <person name="Gautier V."/>
            <person name="Ament-Velasquez S.L."/>
            <person name="Kruys A."/>
            <person name="Hutchinson M.I."/>
            <person name="Powell A.J."/>
            <person name="Barry K."/>
            <person name="Miller A.N."/>
            <person name="Grigoriev I.V."/>
            <person name="Debuchy R."/>
            <person name="Gladieux P."/>
            <person name="Hiltunen Thoren M."/>
            <person name="Johannesson H."/>
        </authorList>
    </citation>
    <scope>NUCLEOTIDE SEQUENCE</scope>
    <source>
        <strain evidence="8">CBS 123565</strain>
    </source>
</reference>
<keyword evidence="9" id="KW-1185">Reference proteome</keyword>
<accession>A0AAN6UJU4</accession>
<dbReference type="GO" id="GO:0003729">
    <property type="term" value="F:mRNA binding"/>
    <property type="evidence" value="ECO:0007669"/>
    <property type="project" value="TreeGrafter"/>
</dbReference>